<feature type="domain" description="RING-type" evidence="3">
    <location>
        <begin position="35"/>
        <end position="85"/>
    </location>
</feature>
<proteinExistence type="predicted"/>
<dbReference type="Pfam" id="PF13639">
    <property type="entry name" value="zf-RING_2"/>
    <property type="match status" value="1"/>
</dbReference>
<feature type="compositionally biased region" description="Low complexity" evidence="2">
    <location>
        <begin position="174"/>
        <end position="185"/>
    </location>
</feature>
<feature type="compositionally biased region" description="Acidic residues" evidence="2">
    <location>
        <begin position="96"/>
        <end position="116"/>
    </location>
</feature>
<evidence type="ECO:0000256" key="1">
    <source>
        <dbReference type="PROSITE-ProRule" id="PRU00175"/>
    </source>
</evidence>
<protein>
    <recommendedName>
        <fullName evidence="3">RING-type domain-containing protein</fullName>
    </recommendedName>
</protein>
<keyword evidence="1" id="KW-0863">Zinc-finger</keyword>
<comment type="caution">
    <text evidence="4">The sequence shown here is derived from an EMBL/GenBank/DDBJ whole genome shotgun (WGS) entry which is preliminary data.</text>
</comment>
<dbReference type="SMART" id="SM00184">
    <property type="entry name" value="RING"/>
    <property type="match status" value="1"/>
</dbReference>
<dbReference type="EMBL" id="CAVNYO010000405">
    <property type="protein sequence ID" value="CAK5275575.1"/>
    <property type="molecule type" value="Genomic_DNA"/>
</dbReference>
<name>A0AAD2K2P1_9AGAR</name>
<accession>A0AAD2K2P1</accession>
<evidence type="ECO:0000256" key="2">
    <source>
        <dbReference type="SAM" id="MobiDB-lite"/>
    </source>
</evidence>
<evidence type="ECO:0000313" key="5">
    <source>
        <dbReference type="Proteomes" id="UP001295794"/>
    </source>
</evidence>
<keyword evidence="5" id="KW-1185">Reference proteome</keyword>
<dbReference type="PROSITE" id="PS50089">
    <property type="entry name" value="ZF_RING_2"/>
    <property type="match status" value="1"/>
</dbReference>
<dbReference type="GO" id="GO:0008270">
    <property type="term" value="F:zinc ion binding"/>
    <property type="evidence" value="ECO:0007669"/>
    <property type="project" value="UniProtKB-KW"/>
</dbReference>
<organism evidence="4 5">
    <name type="scientific">Mycena citricolor</name>
    <dbReference type="NCBI Taxonomy" id="2018698"/>
    <lineage>
        <taxon>Eukaryota</taxon>
        <taxon>Fungi</taxon>
        <taxon>Dikarya</taxon>
        <taxon>Basidiomycota</taxon>
        <taxon>Agaricomycotina</taxon>
        <taxon>Agaricomycetes</taxon>
        <taxon>Agaricomycetidae</taxon>
        <taxon>Agaricales</taxon>
        <taxon>Marasmiineae</taxon>
        <taxon>Mycenaceae</taxon>
        <taxon>Mycena</taxon>
    </lineage>
</organism>
<dbReference type="InterPro" id="IPR001841">
    <property type="entry name" value="Znf_RING"/>
</dbReference>
<keyword evidence="1" id="KW-0862">Zinc</keyword>
<dbReference type="SUPFAM" id="SSF57850">
    <property type="entry name" value="RING/U-box"/>
    <property type="match status" value="1"/>
</dbReference>
<gene>
    <name evidence="4" type="ORF">MYCIT1_LOCUS23428</name>
</gene>
<dbReference type="Gene3D" id="3.30.40.10">
    <property type="entry name" value="Zinc/RING finger domain, C3HC4 (zinc finger)"/>
    <property type="match status" value="1"/>
</dbReference>
<sequence length="199" mass="21794">MELDDVPVQERIAAFCDSLPHLTQEDVEASSNDSCPICLSSFSSFFSAEPQDCLGVTQLKCGHIFCRTDLLEWIRNLHGSCPTCRFAFLAIKPPGSDDESSDGGEYIPDEDDEFDDAFNTSDGFTDMEYDTEDMDMDEDEELWSSDGLMPGVEAQASSDGDNDYDIEDVAVELSVSVDAVDSQDSSNDESDSSSSPEPK</sequence>
<feature type="compositionally biased region" description="Acidic residues" evidence="2">
    <location>
        <begin position="128"/>
        <end position="143"/>
    </location>
</feature>
<feature type="region of interest" description="Disordered" evidence="2">
    <location>
        <begin position="95"/>
        <end position="116"/>
    </location>
</feature>
<evidence type="ECO:0000313" key="4">
    <source>
        <dbReference type="EMBL" id="CAK5275575.1"/>
    </source>
</evidence>
<reference evidence="4" key="1">
    <citation type="submission" date="2023-11" db="EMBL/GenBank/DDBJ databases">
        <authorList>
            <person name="De Vega J J."/>
            <person name="De Vega J J."/>
        </authorList>
    </citation>
    <scope>NUCLEOTIDE SEQUENCE</scope>
</reference>
<dbReference type="InterPro" id="IPR013083">
    <property type="entry name" value="Znf_RING/FYVE/PHD"/>
</dbReference>
<evidence type="ECO:0000259" key="3">
    <source>
        <dbReference type="PROSITE" id="PS50089"/>
    </source>
</evidence>
<dbReference type="Proteomes" id="UP001295794">
    <property type="component" value="Unassembled WGS sequence"/>
</dbReference>
<dbReference type="AlphaFoldDB" id="A0AAD2K2P1"/>
<feature type="compositionally biased region" description="Acidic residues" evidence="2">
    <location>
        <begin position="160"/>
        <end position="170"/>
    </location>
</feature>
<keyword evidence="1" id="KW-0479">Metal-binding</keyword>
<feature type="region of interest" description="Disordered" evidence="2">
    <location>
        <begin position="128"/>
        <end position="199"/>
    </location>
</feature>